<dbReference type="Pfam" id="PF00270">
    <property type="entry name" value="DEAD"/>
    <property type="match status" value="1"/>
</dbReference>
<evidence type="ECO:0000256" key="3">
    <source>
        <dbReference type="ARBA" id="ARBA00022801"/>
    </source>
</evidence>
<keyword evidence="3" id="KW-0378">Hydrolase</keyword>
<dbReference type="InterPro" id="IPR027417">
    <property type="entry name" value="P-loop_NTPase"/>
</dbReference>
<dbReference type="OrthoDB" id="196131at2759"/>
<evidence type="ECO:0000259" key="6">
    <source>
        <dbReference type="PROSITE" id="PS51192"/>
    </source>
</evidence>
<sequence>ATPGRLLDLAGGDPSKNIKPSVQLVAVTYLVLDEADRMLDMGFEPDIRKIVNQCPSTGLPEEGGGATGLLAGSMRQTLFFTATWPKAVQETASAFTSKEAVQIRIGQGSDGETLTANANVTQVVHVLEECQKPSKLKEILAQLGKGETAIVFAGQKHKCDDVTGDLQRSGLDLWCKTIHSGKDQWTRDEALAQFRELTAGKGQGKFSSGVLVATDVAARGLDIPGLGLMVLLVVNWLACCSVLF</sequence>
<reference evidence="8" key="1">
    <citation type="submission" date="2021-02" db="EMBL/GenBank/DDBJ databases">
        <authorList>
            <person name="Dougan E. K."/>
            <person name="Rhodes N."/>
            <person name="Thang M."/>
            <person name="Chan C."/>
        </authorList>
    </citation>
    <scope>NUCLEOTIDE SEQUENCE</scope>
</reference>
<dbReference type="InterPro" id="IPR014001">
    <property type="entry name" value="Helicase_ATP-bd"/>
</dbReference>
<dbReference type="AlphaFoldDB" id="A0A813EWD8"/>
<evidence type="ECO:0000313" key="8">
    <source>
        <dbReference type="EMBL" id="CAE8606325.1"/>
    </source>
</evidence>
<feature type="domain" description="Helicase C-terminal" evidence="7">
    <location>
        <begin position="135"/>
        <end position="244"/>
    </location>
</feature>
<dbReference type="Proteomes" id="UP000654075">
    <property type="component" value="Unassembled WGS sequence"/>
</dbReference>
<dbReference type="Gene3D" id="3.40.50.300">
    <property type="entry name" value="P-loop containing nucleotide triphosphate hydrolases"/>
    <property type="match status" value="2"/>
</dbReference>
<dbReference type="EC" id="3.6.4.13" evidence="1"/>
<dbReference type="GO" id="GO:0005524">
    <property type="term" value="F:ATP binding"/>
    <property type="evidence" value="ECO:0007669"/>
    <property type="project" value="UniProtKB-KW"/>
</dbReference>
<evidence type="ECO:0000256" key="2">
    <source>
        <dbReference type="ARBA" id="ARBA00022741"/>
    </source>
</evidence>
<dbReference type="GO" id="GO:0016787">
    <property type="term" value="F:hydrolase activity"/>
    <property type="evidence" value="ECO:0007669"/>
    <property type="project" value="UniProtKB-KW"/>
</dbReference>
<dbReference type="CDD" id="cd18787">
    <property type="entry name" value="SF2_C_DEAD"/>
    <property type="match status" value="1"/>
</dbReference>
<gene>
    <name evidence="8" type="ORF">PGLA1383_LOCUS24309</name>
</gene>
<feature type="domain" description="Helicase ATP-binding" evidence="6">
    <location>
        <begin position="1"/>
        <end position="102"/>
    </location>
</feature>
<keyword evidence="4" id="KW-0347">Helicase</keyword>
<dbReference type="EMBL" id="CAJNNV010019015">
    <property type="protein sequence ID" value="CAE8606325.1"/>
    <property type="molecule type" value="Genomic_DNA"/>
</dbReference>
<name>A0A813EWD8_POLGL</name>
<evidence type="ECO:0000256" key="1">
    <source>
        <dbReference type="ARBA" id="ARBA00012552"/>
    </source>
</evidence>
<evidence type="ECO:0000256" key="4">
    <source>
        <dbReference type="ARBA" id="ARBA00022806"/>
    </source>
</evidence>
<feature type="non-terminal residue" evidence="8">
    <location>
        <position position="244"/>
    </location>
</feature>
<dbReference type="GO" id="GO:0003724">
    <property type="term" value="F:RNA helicase activity"/>
    <property type="evidence" value="ECO:0007669"/>
    <property type="project" value="UniProtKB-EC"/>
</dbReference>
<dbReference type="PROSITE" id="PS00039">
    <property type="entry name" value="DEAD_ATP_HELICASE"/>
    <property type="match status" value="1"/>
</dbReference>
<keyword evidence="2" id="KW-0547">Nucleotide-binding</keyword>
<organism evidence="8 9">
    <name type="scientific">Polarella glacialis</name>
    <name type="common">Dinoflagellate</name>
    <dbReference type="NCBI Taxonomy" id="89957"/>
    <lineage>
        <taxon>Eukaryota</taxon>
        <taxon>Sar</taxon>
        <taxon>Alveolata</taxon>
        <taxon>Dinophyceae</taxon>
        <taxon>Suessiales</taxon>
        <taxon>Suessiaceae</taxon>
        <taxon>Polarella</taxon>
    </lineage>
</organism>
<keyword evidence="5" id="KW-0067">ATP-binding</keyword>
<comment type="caution">
    <text evidence="8">The sequence shown here is derived from an EMBL/GenBank/DDBJ whole genome shotgun (WGS) entry which is preliminary data.</text>
</comment>
<protein>
    <recommendedName>
        <fullName evidence="1">RNA helicase</fullName>
        <ecNumber evidence="1">3.6.4.13</ecNumber>
    </recommendedName>
</protein>
<dbReference type="GO" id="GO:0003676">
    <property type="term" value="F:nucleic acid binding"/>
    <property type="evidence" value="ECO:0007669"/>
    <property type="project" value="InterPro"/>
</dbReference>
<dbReference type="InterPro" id="IPR000629">
    <property type="entry name" value="RNA-helicase_DEAD-box_CS"/>
</dbReference>
<dbReference type="SUPFAM" id="SSF52540">
    <property type="entry name" value="P-loop containing nucleoside triphosphate hydrolases"/>
    <property type="match status" value="1"/>
</dbReference>
<dbReference type="PANTHER" id="PTHR47958">
    <property type="entry name" value="ATP-DEPENDENT RNA HELICASE DBP3"/>
    <property type="match status" value="1"/>
</dbReference>
<keyword evidence="9" id="KW-1185">Reference proteome</keyword>
<dbReference type="InterPro" id="IPR001650">
    <property type="entry name" value="Helicase_C-like"/>
</dbReference>
<feature type="non-terminal residue" evidence="8">
    <location>
        <position position="1"/>
    </location>
</feature>
<dbReference type="PROSITE" id="PS51194">
    <property type="entry name" value="HELICASE_CTER"/>
    <property type="match status" value="1"/>
</dbReference>
<accession>A0A813EWD8</accession>
<dbReference type="InterPro" id="IPR011545">
    <property type="entry name" value="DEAD/DEAH_box_helicase_dom"/>
</dbReference>
<evidence type="ECO:0000259" key="7">
    <source>
        <dbReference type="PROSITE" id="PS51194"/>
    </source>
</evidence>
<proteinExistence type="predicted"/>
<dbReference type="PROSITE" id="PS51192">
    <property type="entry name" value="HELICASE_ATP_BIND_1"/>
    <property type="match status" value="1"/>
</dbReference>
<dbReference type="Pfam" id="PF00271">
    <property type="entry name" value="Helicase_C"/>
    <property type="match status" value="1"/>
</dbReference>
<evidence type="ECO:0000256" key="5">
    <source>
        <dbReference type="ARBA" id="ARBA00022840"/>
    </source>
</evidence>
<evidence type="ECO:0000313" key="9">
    <source>
        <dbReference type="Proteomes" id="UP000654075"/>
    </source>
</evidence>